<organism evidence="5 6">
    <name type="scientific">Podospora aff. communis PSN243</name>
    <dbReference type="NCBI Taxonomy" id="3040156"/>
    <lineage>
        <taxon>Eukaryota</taxon>
        <taxon>Fungi</taxon>
        <taxon>Dikarya</taxon>
        <taxon>Ascomycota</taxon>
        <taxon>Pezizomycotina</taxon>
        <taxon>Sordariomycetes</taxon>
        <taxon>Sordariomycetidae</taxon>
        <taxon>Sordariales</taxon>
        <taxon>Podosporaceae</taxon>
        <taxon>Podospora</taxon>
    </lineage>
</organism>
<feature type="compositionally biased region" description="Pro residues" evidence="3">
    <location>
        <begin position="191"/>
        <end position="204"/>
    </location>
</feature>
<evidence type="ECO:0000256" key="1">
    <source>
        <dbReference type="ARBA" id="ARBA00023117"/>
    </source>
</evidence>
<name>A0AAV9GAV2_9PEZI</name>
<feature type="compositionally biased region" description="Low complexity" evidence="3">
    <location>
        <begin position="635"/>
        <end position="651"/>
    </location>
</feature>
<feature type="region of interest" description="Disordered" evidence="3">
    <location>
        <begin position="602"/>
        <end position="659"/>
    </location>
</feature>
<protein>
    <recommendedName>
        <fullName evidence="4">Bromo domain-containing protein</fullName>
    </recommendedName>
</protein>
<comment type="caution">
    <text evidence="5">The sequence shown here is derived from an EMBL/GenBank/DDBJ whole genome shotgun (WGS) entry which is preliminary data.</text>
</comment>
<feature type="region of interest" description="Disordered" evidence="3">
    <location>
        <begin position="945"/>
        <end position="1013"/>
    </location>
</feature>
<evidence type="ECO:0000259" key="4">
    <source>
        <dbReference type="PROSITE" id="PS50014"/>
    </source>
</evidence>
<feature type="compositionally biased region" description="Pro residues" evidence="3">
    <location>
        <begin position="431"/>
        <end position="454"/>
    </location>
</feature>
<dbReference type="GO" id="GO:0035267">
    <property type="term" value="C:NuA4 histone acetyltransferase complex"/>
    <property type="evidence" value="ECO:0007669"/>
    <property type="project" value="TreeGrafter"/>
</dbReference>
<feature type="compositionally biased region" description="Pro residues" evidence="3">
    <location>
        <begin position="263"/>
        <end position="272"/>
    </location>
</feature>
<feature type="compositionally biased region" description="Pro residues" evidence="3">
    <location>
        <begin position="473"/>
        <end position="483"/>
    </location>
</feature>
<proteinExistence type="predicted"/>
<feature type="compositionally biased region" description="Polar residues" evidence="3">
    <location>
        <begin position="365"/>
        <end position="380"/>
    </location>
</feature>
<feature type="compositionally biased region" description="Low complexity" evidence="3">
    <location>
        <begin position="205"/>
        <end position="225"/>
    </location>
</feature>
<dbReference type="AlphaFoldDB" id="A0AAV9GAV2"/>
<dbReference type="Pfam" id="PF00439">
    <property type="entry name" value="Bromodomain"/>
    <property type="match status" value="1"/>
</dbReference>
<feature type="region of interest" description="Disordered" evidence="3">
    <location>
        <begin position="72"/>
        <end position="101"/>
    </location>
</feature>
<dbReference type="PANTHER" id="PTHR15398">
    <property type="entry name" value="BROMODOMAIN-CONTAINING PROTEIN 8"/>
    <property type="match status" value="1"/>
</dbReference>
<reference evidence="5" key="2">
    <citation type="submission" date="2023-05" db="EMBL/GenBank/DDBJ databases">
        <authorList>
            <consortium name="Lawrence Berkeley National Laboratory"/>
            <person name="Steindorff A."/>
            <person name="Hensen N."/>
            <person name="Bonometti L."/>
            <person name="Westerberg I."/>
            <person name="Brannstrom I.O."/>
            <person name="Guillou S."/>
            <person name="Cros-Aarteil S."/>
            <person name="Calhoun S."/>
            <person name="Haridas S."/>
            <person name="Kuo A."/>
            <person name="Mondo S."/>
            <person name="Pangilinan J."/>
            <person name="Riley R."/>
            <person name="Labutti K."/>
            <person name="Andreopoulos B."/>
            <person name="Lipzen A."/>
            <person name="Chen C."/>
            <person name="Yanf M."/>
            <person name="Daum C."/>
            <person name="Ng V."/>
            <person name="Clum A."/>
            <person name="Ohm R."/>
            <person name="Martin F."/>
            <person name="Silar P."/>
            <person name="Natvig D."/>
            <person name="Lalanne C."/>
            <person name="Gautier V."/>
            <person name="Ament-Velasquez S.L."/>
            <person name="Kruys A."/>
            <person name="Hutchinson M.I."/>
            <person name="Powell A.J."/>
            <person name="Barry K."/>
            <person name="Miller A.N."/>
            <person name="Grigoriev I.V."/>
            <person name="Debuchy R."/>
            <person name="Gladieux P."/>
            <person name="Thoren M.H."/>
            <person name="Johannesson H."/>
        </authorList>
    </citation>
    <scope>NUCLEOTIDE SEQUENCE</scope>
    <source>
        <strain evidence="5">PSN243</strain>
    </source>
</reference>
<evidence type="ECO:0000256" key="3">
    <source>
        <dbReference type="SAM" id="MobiDB-lite"/>
    </source>
</evidence>
<evidence type="ECO:0000256" key="2">
    <source>
        <dbReference type="PROSITE-ProRule" id="PRU00035"/>
    </source>
</evidence>
<evidence type="ECO:0000313" key="5">
    <source>
        <dbReference type="EMBL" id="KAK4444410.1"/>
    </source>
</evidence>
<dbReference type="InterPro" id="IPR001487">
    <property type="entry name" value="Bromodomain"/>
</dbReference>
<feature type="compositionally biased region" description="Pro residues" evidence="3">
    <location>
        <begin position="512"/>
        <end position="528"/>
    </location>
</feature>
<reference evidence="5" key="1">
    <citation type="journal article" date="2023" name="Mol. Phylogenet. Evol.">
        <title>Genome-scale phylogeny and comparative genomics of the fungal order Sordariales.</title>
        <authorList>
            <person name="Hensen N."/>
            <person name="Bonometti L."/>
            <person name="Westerberg I."/>
            <person name="Brannstrom I.O."/>
            <person name="Guillou S."/>
            <person name="Cros-Aarteil S."/>
            <person name="Calhoun S."/>
            <person name="Haridas S."/>
            <person name="Kuo A."/>
            <person name="Mondo S."/>
            <person name="Pangilinan J."/>
            <person name="Riley R."/>
            <person name="LaButti K."/>
            <person name="Andreopoulos B."/>
            <person name="Lipzen A."/>
            <person name="Chen C."/>
            <person name="Yan M."/>
            <person name="Daum C."/>
            <person name="Ng V."/>
            <person name="Clum A."/>
            <person name="Steindorff A."/>
            <person name="Ohm R.A."/>
            <person name="Martin F."/>
            <person name="Silar P."/>
            <person name="Natvig D.O."/>
            <person name="Lalanne C."/>
            <person name="Gautier V."/>
            <person name="Ament-Velasquez S.L."/>
            <person name="Kruys A."/>
            <person name="Hutchinson M.I."/>
            <person name="Powell A.J."/>
            <person name="Barry K."/>
            <person name="Miller A.N."/>
            <person name="Grigoriev I.V."/>
            <person name="Debuchy R."/>
            <person name="Gladieux P."/>
            <person name="Hiltunen Thoren M."/>
            <person name="Johannesson H."/>
        </authorList>
    </citation>
    <scope>NUCLEOTIDE SEQUENCE</scope>
    <source>
        <strain evidence="5">PSN243</strain>
    </source>
</reference>
<feature type="compositionally biased region" description="Pro residues" evidence="3">
    <location>
        <begin position="327"/>
        <end position="348"/>
    </location>
</feature>
<dbReference type="EMBL" id="MU865977">
    <property type="protein sequence ID" value="KAK4444410.1"/>
    <property type="molecule type" value="Genomic_DNA"/>
</dbReference>
<feature type="region of interest" description="Disordered" evidence="3">
    <location>
        <begin position="160"/>
        <end position="530"/>
    </location>
</feature>
<evidence type="ECO:0000313" key="6">
    <source>
        <dbReference type="Proteomes" id="UP001321760"/>
    </source>
</evidence>
<dbReference type="PANTHER" id="PTHR15398:SF4">
    <property type="entry name" value="BROMODOMAIN-CONTAINING PROTEIN 8 ISOFORM X1"/>
    <property type="match status" value="1"/>
</dbReference>
<dbReference type="InterPro" id="IPR036427">
    <property type="entry name" value="Bromodomain-like_sf"/>
</dbReference>
<dbReference type="PROSITE" id="PS50014">
    <property type="entry name" value="BROMODOMAIN_2"/>
    <property type="match status" value="1"/>
</dbReference>
<feature type="compositionally biased region" description="Low complexity" evidence="3">
    <location>
        <begin position="181"/>
        <end position="190"/>
    </location>
</feature>
<feature type="compositionally biased region" description="Basic and acidic residues" evidence="3">
    <location>
        <begin position="690"/>
        <end position="699"/>
    </location>
</feature>
<accession>A0AAV9GAV2</accession>
<dbReference type="SUPFAM" id="SSF47370">
    <property type="entry name" value="Bromodomain"/>
    <property type="match status" value="1"/>
</dbReference>
<dbReference type="Proteomes" id="UP001321760">
    <property type="component" value="Unassembled WGS sequence"/>
</dbReference>
<keyword evidence="6" id="KW-1185">Reference proteome</keyword>
<feature type="compositionally biased region" description="Polar residues" evidence="3">
    <location>
        <begin position="954"/>
        <end position="969"/>
    </location>
</feature>
<sequence>MTANSYTTFETLLLVRGILRYGFEEGSFREISEKLLKERPVKEDRTFNPNRLTPGALQERFLDLIWEQLKSESGATTRQDEGDSSPSKRRKLQPPPKPTIHELSEHLDRFDRIHRIAYGAYVTESRALIRDWERKHQEALDIIATCEDLAAEAKRVTAQEVPPRLGPATVNGVGPSPGASPRLAPTAQAPPTRPAPTPQPPQSLVPPAAAQAGPAPSAPALSQPQMTTAPRPPPSVPQPTAHDPPGTPRPGAGVSPVLQLPQGAPPFQPLAPSPAVQHPPTIPPNAQPQPLAQGQLKWEPPYQPGGPVARPGQPLSQQHIAQGPIQPSQPLPQPRPAPHHAPQPPARPLQPQVAKPLPQPVLASPQPTGHFSPAVQSTPSRPAVELGGVSASRQPLLAPNVQPGRPPLPAYQQGYPQPVQGHQTPSAAAPAPKPPAVAPQHRPQPGPAQLPPTRTPNQPLQAPSGYPQLALPPASPSPAPQVPDAPRVYNSPYPAPGSAVPAHMQPYRLPGTPAPAPPARITPVPFTPQTPATALSQRLITGSNTKWDLVATPSTPIQGHALQAMLSAGIQASPAYEPLSPVLPPASLAPVASPLAVPPVSALPEEQKRASPAQGAEQPHGTPPKRKAGRPRNPPRASDAASPPKAAAVPPAVTPAPKPTALEAPALELQAAASSTPVPEEAPQPPAEAETTRIKDEVTTPRPLTETGDTTADESVAGRRQAPRHAKRKREDLSPSPVQTPAGHQAFFEPTSAARVAEAPTEVVWTRQFNKVSGSAMEQIIHHRFANMFAQPVREKDAPGYNKVILQPQDLKSIKAAINAGNRVATQAAAALPGGDPNTSSVCLPLSEGLVPPKGIINSGQLEREFAHMFANAIMYNPDHGHGPGPSFLVRGEEAQGDEQEGGGTHGHDAPGYQVDEFGVVNDTRAMFCEVEKLLSELRSAEVRRTGGGRTLPMTGTSTRQTSVAQREASQARDEGGNNGNNGNNGGNDDEHTATEADTPLGNVAKRRRTARG</sequence>
<gene>
    <name evidence="5" type="ORF">QBC34DRAFT_415170</name>
</gene>
<feature type="region of interest" description="Disordered" evidence="3">
    <location>
        <begin position="881"/>
        <end position="914"/>
    </location>
</feature>
<feature type="region of interest" description="Disordered" evidence="3">
    <location>
        <begin position="672"/>
        <end position="748"/>
    </location>
</feature>
<keyword evidence="1 2" id="KW-0103">Bromodomain</keyword>
<feature type="domain" description="Bromo" evidence="4">
    <location>
        <begin position="781"/>
        <end position="877"/>
    </location>
</feature>
<dbReference type="Gene3D" id="1.20.920.10">
    <property type="entry name" value="Bromodomain-like"/>
    <property type="match status" value="1"/>
</dbReference>
<dbReference type="GO" id="GO:0006325">
    <property type="term" value="P:chromatin organization"/>
    <property type="evidence" value="ECO:0007669"/>
    <property type="project" value="UniProtKB-ARBA"/>
</dbReference>
<feature type="compositionally biased region" description="Gly residues" evidence="3">
    <location>
        <begin position="977"/>
        <end position="986"/>
    </location>
</feature>